<proteinExistence type="predicted"/>
<dbReference type="EMBL" id="MT144655">
    <property type="protein sequence ID" value="QJH96531.1"/>
    <property type="molecule type" value="Genomic_DNA"/>
</dbReference>
<dbReference type="EMBL" id="MT144273">
    <property type="protein sequence ID" value="QJA51566.1"/>
    <property type="molecule type" value="Genomic_DNA"/>
</dbReference>
<dbReference type="AlphaFoldDB" id="A0A6H1ZUG1"/>
<gene>
    <name evidence="3" type="ORF">MM415A00525_0048</name>
    <name evidence="2" type="ORF">MM415B00946_0006</name>
    <name evidence="1" type="ORF">TM448A02201_0012</name>
    <name evidence="4" type="ORF">TM448B00765_0003</name>
</gene>
<evidence type="ECO:0000313" key="2">
    <source>
        <dbReference type="EMBL" id="QJA61413.1"/>
    </source>
</evidence>
<dbReference type="EMBL" id="MT142462">
    <property type="protein sequence ID" value="QJA81545.1"/>
    <property type="molecule type" value="Genomic_DNA"/>
</dbReference>
<organism evidence="1">
    <name type="scientific">viral metagenome</name>
    <dbReference type="NCBI Taxonomy" id="1070528"/>
    <lineage>
        <taxon>unclassified sequences</taxon>
        <taxon>metagenomes</taxon>
        <taxon>organismal metagenomes</taxon>
    </lineage>
</organism>
<sequence length="60" mass="7032">MYKEIITTEDVNKSMEKRITEKMKQVAEKVLSSESNEDFTKNLLDLCTLNRMAESHNRPI</sequence>
<evidence type="ECO:0000313" key="1">
    <source>
        <dbReference type="EMBL" id="QJA51566.1"/>
    </source>
</evidence>
<evidence type="ECO:0000313" key="3">
    <source>
        <dbReference type="EMBL" id="QJA81545.1"/>
    </source>
</evidence>
<evidence type="ECO:0000313" key="4">
    <source>
        <dbReference type="EMBL" id="QJH96531.1"/>
    </source>
</evidence>
<reference evidence="1" key="1">
    <citation type="submission" date="2020-03" db="EMBL/GenBank/DDBJ databases">
        <title>The deep terrestrial virosphere.</title>
        <authorList>
            <person name="Holmfeldt K."/>
            <person name="Nilsson E."/>
            <person name="Simone D."/>
            <person name="Lopez-Fernandez M."/>
            <person name="Wu X."/>
            <person name="de Brujin I."/>
            <person name="Lundin D."/>
            <person name="Andersson A."/>
            <person name="Bertilsson S."/>
            <person name="Dopson M."/>
        </authorList>
    </citation>
    <scope>NUCLEOTIDE SEQUENCE</scope>
    <source>
        <strain evidence="3">MM415A00525</strain>
        <strain evidence="2">MM415B00946</strain>
        <strain evidence="1">TM448A02201</strain>
        <strain evidence="4">TM448B00765</strain>
    </source>
</reference>
<name>A0A6H1ZUG1_9ZZZZ</name>
<dbReference type="EMBL" id="MT141441">
    <property type="protein sequence ID" value="QJA61413.1"/>
    <property type="molecule type" value="Genomic_DNA"/>
</dbReference>
<accession>A0A6H1ZUG1</accession>
<protein>
    <submittedName>
        <fullName evidence="1">Uncharacterized protein</fullName>
    </submittedName>
</protein>